<name>A0A438C316_VITVI</name>
<dbReference type="PANTHER" id="PTHR46890">
    <property type="entry name" value="NON-LTR RETROLELEMENT REVERSE TRANSCRIPTASE-LIKE PROTEIN-RELATED"/>
    <property type="match status" value="1"/>
</dbReference>
<reference evidence="1 2" key="1">
    <citation type="journal article" date="2018" name="PLoS Genet.">
        <title>Population sequencing reveals clonal diversity and ancestral inbreeding in the grapevine cultivar Chardonnay.</title>
        <authorList>
            <person name="Roach M.J."/>
            <person name="Johnson D.L."/>
            <person name="Bohlmann J."/>
            <person name="van Vuuren H.J."/>
            <person name="Jones S.J."/>
            <person name="Pretorius I.S."/>
            <person name="Schmidt S.A."/>
            <person name="Borneman A.R."/>
        </authorList>
    </citation>
    <scope>NUCLEOTIDE SEQUENCE [LARGE SCALE GENOMIC DNA]</scope>
    <source>
        <strain evidence="2">cv. Chardonnay</strain>
        <tissue evidence="1">Leaf</tissue>
    </source>
</reference>
<gene>
    <name evidence="1" type="ORF">CK203_071741</name>
</gene>
<dbReference type="InterPro" id="IPR052343">
    <property type="entry name" value="Retrotransposon-Effector_Assoc"/>
</dbReference>
<dbReference type="Proteomes" id="UP000288805">
    <property type="component" value="Unassembled WGS sequence"/>
</dbReference>
<dbReference type="PANTHER" id="PTHR46890:SF50">
    <property type="entry name" value="RNA-DIRECTED DNA POLYMERASE, EUKARYOTA, REVERSE TRANSCRIPTASE ZINC-BINDING DOMAIN PROTEIN-RELATED"/>
    <property type="match status" value="1"/>
</dbReference>
<evidence type="ECO:0000313" key="1">
    <source>
        <dbReference type="EMBL" id="RVW17642.1"/>
    </source>
</evidence>
<organism evidence="1 2">
    <name type="scientific">Vitis vinifera</name>
    <name type="common">Grape</name>
    <dbReference type="NCBI Taxonomy" id="29760"/>
    <lineage>
        <taxon>Eukaryota</taxon>
        <taxon>Viridiplantae</taxon>
        <taxon>Streptophyta</taxon>
        <taxon>Embryophyta</taxon>
        <taxon>Tracheophyta</taxon>
        <taxon>Spermatophyta</taxon>
        <taxon>Magnoliopsida</taxon>
        <taxon>eudicotyledons</taxon>
        <taxon>Gunneridae</taxon>
        <taxon>Pentapetalae</taxon>
        <taxon>rosids</taxon>
        <taxon>Vitales</taxon>
        <taxon>Vitaceae</taxon>
        <taxon>Viteae</taxon>
        <taxon>Vitis</taxon>
    </lineage>
</organism>
<dbReference type="AlphaFoldDB" id="A0A438C316"/>
<sequence length="156" mass="17716">MSLFEDFFHFDTFQRSLHSTFLVLIPKKGGAEELKDFKPISLIGGLYKLLAKGLENRLKANVPGLLLKLDIEKVFDHVNWDYLFVVMSNMSTRGLRQGDPLSSYLLILVMESLSQLLSRASCGGFIEGFKMGRNSGEGRDLLHHLFAHDTNFLQHQ</sequence>
<protein>
    <recommendedName>
        <fullName evidence="3">Reverse transcriptase domain-containing protein</fullName>
    </recommendedName>
</protein>
<dbReference type="EMBL" id="QGNW01002574">
    <property type="protein sequence ID" value="RVW17642.1"/>
    <property type="molecule type" value="Genomic_DNA"/>
</dbReference>
<evidence type="ECO:0000313" key="2">
    <source>
        <dbReference type="Proteomes" id="UP000288805"/>
    </source>
</evidence>
<comment type="caution">
    <text evidence="1">The sequence shown here is derived from an EMBL/GenBank/DDBJ whole genome shotgun (WGS) entry which is preliminary data.</text>
</comment>
<evidence type="ECO:0008006" key="3">
    <source>
        <dbReference type="Google" id="ProtNLM"/>
    </source>
</evidence>
<proteinExistence type="predicted"/>
<accession>A0A438C316</accession>